<name>A0ACC6A1F7_9RHOB</name>
<accession>A0ACC6A1F7</accession>
<dbReference type="Proteomes" id="UP001203036">
    <property type="component" value="Unassembled WGS sequence"/>
</dbReference>
<proteinExistence type="predicted"/>
<dbReference type="EMBL" id="JAMQGO010000012">
    <property type="protein sequence ID" value="MCM2563444.1"/>
    <property type="molecule type" value="Genomic_DNA"/>
</dbReference>
<keyword evidence="2" id="KW-1185">Reference proteome</keyword>
<gene>
    <name evidence="1" type="ORF">M8744_14905</name>
</gene>
<sequence>MLPGTLGAGVANCAPRDRVVQRLAQDYGETRRSIGLGSGNRVIELYASDATGSWTITTTTPGGLTCLVATGEAFEAMTDALPVRGDDA</sequence>
<evidence type="ECO:0000313" key="1">
    <source>
        <dbReference type="EMBL" id="MCM2563444.1"/>
    </source>
</evidence>
<evidence type="ECO:0000313" key="2">
    <source>
        <dbReference type="Proteomes" id="UP001203036"/>
    </source>
</evidence>
<reference evidence="1" key="1">
    <citation type="submission" date="2022-06" db="EMBL/GenBank/DDBJ databases">
        <title>Lutimaribacter sp. EGI FJ00013, a novel bacterium isolated from a salt lake sediment enrichment.</title>
        <authorList>
            <person name="Gao L."/>
            <person name="Fang B.-Z."/>
            <person name="Li W.-J."/>
        </authorList>
    </citation>
    <scope>NUCLEOTIDE SEQUENCE</scope>
    <source>
        <strain evidence="1">EGI FJ00013</strain>
    </source>
</reference>
<comment type="caution">
    <text evidence="1">The sequence shown here is derived from an EMBL/GenBank/DDBJ whole genome shotgun (WGS) entry which is preliminary data.</text>
</comment>
<organism evidence="1 2">
    <name type="scientific">Lutimaribacter degradans</name>
    <dbReference type="NCBI Taxonomy" id="2945989"/>
    <lineage>
        <taxon>Bacteria</taxon>
        <taxon>Pseudomonadati</taxon>
        <taxon>Pseudomonadota</taxon>
        <taxon>Alphaproteobacteria</taxon>
        <taxon>Rhodobacterales</taxon>
        <taxon>Roseobacteraceae</taxon>
        <taxon>Lutimaribacter</taxon>
    </lineage>
</organism>
<protein>
    <submittedName>
        <fullName evidence="1">Uncharacterized protein</fullName>
    </submittedName>
</protein>